<name>A0A0V0GGH4_SOLCH</name>
<reference evidence="1" key="1">
    <citation type="submission" date="2015-12" db="EMBL/GenBank/DDBJ databases">
        <title>Gene expression during late stages of embryo sac development: a critical building block for successful pollen-pistil interactions.</title>
        <authorList>
            <person name="Liu Y."/>
            <person name="Joly V."/>
            <person name="Sabar M."/>
            <person name="Matton D.P."/>
        </authorList>
    </citation>
    <scope>NUCLEOTIDE SEQUENCE</scope>
</reference>
<dbReference type="AlphaFoldDB" id="A0A0V0GGH4"/>
<dbReference type="EMBL" id="GEDG01041261">
    <property type="protein sequence ID" value="JAP06454.1"/>
    <property type="molecule type" value="Transcribed_RNA"/>
</dbReference>
<organism evidence="1">
    <name type="scientific">Solanum chacoense</name>
    <name type="common">Chaco potato</name>
    <dbReference type="NCBI Taxonomy" id="4108"/>
    <lineage>
        <taxon>Eukaryota</taxon>
        <taxon>Viridiplantae</taxon>
        <taxon>Streptophyta</taxon>
        <taxon>Embryophyta</taxon>
        <taxon>Tracheophyta</taxon>
        <taxon>Spermatophyta</taxon>
        <taxon>Magnoliopsida</taxon>
        <taxon>eudicotyledons</taxon>
        <taxon>Gunneridae</taxon>
        <taxon>Pentapetalae</taxon>
        <taxon>asterids</taxon>
        <taxon>lamiids</taxon>
        <taxon>Solanales</taxon>
        <taxon>Solanaceae</taxon>
        <taxon>Solanoideae</taxon>
        <taxon>Solaneae</taxon>
        <taxon>Solanum</taxon>
    </lineage>
</organism>
<evidence type="ECO:0000313" key="1">
    <source>
        <dbReference type="EMBL" id="JAP06454.1"/>
    </source>
</evidence>
<sequence length="68" mass="7281">VCVHSLGPSLPCASHARQKHQVHRFSRDGCGDSLLFHNQLVHPLPPCSCGGTNGDGVSLQPYYIASLN</sequence>
<protein>
    <submittedName>
        <fullName evidence="1">Putative ovule protein</fullName>
    </submittedName>
</protein>
<feature type="non-terminal residue" evidence="1">
    <location>
        <position position="1"/>
    </location>
</feature>
<accession>A0A0V0GGH4</accession>
<proteinExistence type="predicted"/>